<dbReference type="PANTHER" id="PTHR43305">
    <property type="entry name" value="FAMILY N-ACETYLTRANSFERASE, PUTATIVE (AFU_ORTHOLOGUE AFUA_2G01380)-RELATED"/>
    <property type="match status" value="1"/>
</dbReference>
<dbReference type="InterPro" id="IPR016181">
    <property type="entry name" value="Acyl_CoA_acyltransferase"/>
</dbReference>
<keyword evidence="2" id="KW-0808">Transferase</keyword>
<gene>
    <name evidence="2" type="ORF">CX676_02385</name>
</gene>
<proteinExistence type="predicted"/>
<keyword evidence="3" id="KW-1185">Reference proteome</keyword>
<dbReference type="AlphaFoldDB" id="A0A2H5EV26"/>
<dbReference type="Pfam" id="PF00583">
    <property type="entry name" value="Acetyltransf_1"/>
    <property type="match status" value="1"/>
</dbReference>
<dbReference type="RefSeq" id="WP_101751186.1">
    <property type="nucleotide sequence ID" value="NZ_CP025430.1"/>
</dbReference>
<dbReference type="KEGG" id="pzh:CX676_02385"/>
<reference evidence="2 3" key="1">
    <citation type="journal article" date="2013" name="Antonie Van Leeuwenhoek">
        <title>Paracoccus zhejiangensis sp. nov., isolated from activated sludge in wastewater-treatment system.</title>
        <authorList>
            <person name="Wu Z.G."/>
            <person name="Zhang D.F."/>
            <person name="Liu Y.L."/>
            <person name="Wang F."/>
            <person name="Jiang X."/>
            <person name="Li C."/>
            <person name="Li S.P."/>
            <person name="Hong Q."/>
            <person name="Li W.J."/>
        </authorList>
    </citation>
    <scope>NUCLEOTIDE SEQUENCE [LARGE SCALE GENOMIC DNA]</scope>
    <source>
        <strain evidence="2 3">J6</strain>
    </source>
</reference>
<dbReference type="EMBL" id="CP025430">
    <property type="protein sequence ID" value="AUH63144.1"/>
    <property type="molecule type" value="Genomic_DNA"/>
</dbReference>
<dbReference type="Proteomes" id="UP000234530">
    <property type="component" value="Chromosome"/>
</dbReference>
<protein>
    <submittedName>
        <fullName evidence="2">GNAT family N-acetyltransferase</fullName>
    </submittedName>
</protein>
<evidence type="ECO:0000259" key="1">
    <source>
        <dbReference type="PROSITE" id="PS51186"/>
    </source>
</evidence>
<dbReference type="GO" id="GO:0016747">
    <property type="term" value="F:acyltransferase activity, transferring groups other than amino-acyl groups"/>
    <property type="evidence" value="ECO:0007669"/>
    <property type="project" value="InterPro"/>
</dbReference>
<accession>A0A2H5EV26</accession>
<dbReference type="PANTHER" id="PTHR43305:SF1">
    <property type="entry name" value="FAMILY N-ACETYLTRANSFERASE, PUTATIVE (AFU_ORTHOLOGUE AFUA_2G01380)-RELATED"/>
    <property type="match status" value="1"/>
</dbReference>
<organism evidence="2 3">
    <name type="scientific">Paracoccus zhejiangensis</name>
    <dbReference type="NCBI Taxonomy" id="1077935"/>
    <lineage>
        <taxon>Bacteria</taxon>
        <taxon>Pseudomonadati</taxon>
        <taxon>Pseudomonadota</taxon>
        <taxon>Alphaproteobacteria</taxon>
        <taxon>Rhodobacterales</taxon>
        <taxon>Paracoccaceae</taxon>
        <taxon>Paracoccus</taxon>
    </lineage>
</organism>
<feature type="domain" description="N-acetyltransferase" evidence="1">
    <location>
        <begin position="4"/>
        <end position="157"/>
    </location>
</feature>
<dbReference type="PROSITE" id="PS51186">
    <property type="entry name" value="GNAT"/>
    <property type="match status" value="1"/>
</dbReference>
<sequence length="157" mass="17296">MSAYTIEPARFPEDAETVRRLFRAYAHWLAVDLDFQDFEAELDALPGAYAPPDGAVLLLRNAAGEAQGCVALRKRADGECEMKRMYLDDAARGSGQGRALALAIIATARAAGYRRMVLDSLDRLGSALRLYDSLGFREIAPYYHNPLPGVVYRGLDL</sequence>
<dbReference type="Gene3D" id="3.40.630.30">
    <property type="match status" value="1"/>
</dbReference>
<dbReference type="InterPro" id="IPR000182">
    <property type="entry name" value="GNAT_dom"/>
</dbReference>
<dbReference type="InterPro" id="IPR052777">
    <property type="entry name" value="Acetyltransferase_Enz"/>
</dbReference>
<name>A0A2H5EV26_9RHOB</name>
<dbReference type="OrthoDB" id="2436196at2"/>
<dbReference type="SUPFAM" id="SSF55729">
    <property type="entry name" value="Acyl-CoA N-acyltransferases (Nat)"/>
    <property type="match status" value="1"/>
</dbReference>
<evidence type="ECO:0000313" key="2">
    <source>
        <dbReference type="EMBL" id="AUH63144.1"/>
    </source>
</evidence>
<evidence type="ECO:0000313" key="3">
    <source>
        <dbReference type="Proteomes" id="UP000234530"/>
    </source>
</evidence>